<protein>
    <submittedName>
        <fullName evidence="4">Galactose mutarotase</fullName>
    </submittedName>
</protein>
<proteinExistence type="inferred from homology"/>
<keyword evidence="3" id="KW-0119">Carbohydrate metabolism</keyword>
<accession>A0A4R6AC48</accession>
<dbReference type="InterPro" id="IPR014718">
    <property type="entry name" value="GH-type_carb-bd"/>
</dbReference>
<comment type="similarity">
    <text evidence="1">Belongs to the aldose epimerase family.</text>
</comment>
<dbReference type="SUPFAM" id="SSF74650">
    <property type="entry name" value="Galactose mutarotase-like"/>
    <property type="match status" value="1"/>
</dbReference>
<dbReference type="OrthoDB" id="9779408at2"/>
<dbReference type="GO" id="GO:0004034">
    <property type="term" value="F:aldose 1-epimerase activity"/>
    <property type="evidence" value="ECO:0007669"/>
    <property type="project" value="TreeGrafter"/>
</dbReference>
<evidence type="ECO:0000256" key="1">
    <source>
        <dbReference type="ARBA" id="ARBA00006206"/>
    </source>
</evidence>
<dbReference type="PANTHER" id="PTHR10091:SF49">
    <property type="entry name" value="ALDOSE 1-EPIMERASE"/>
    <property type="match status" value="1"/>
</dbReference>
<name>A0A4R6AC48_9RHOB</name>
<gene>
    <name evidence="4" type="ORF">E2L08_06905</name>
</gene>
<sequence>MDPDATPRGTTRIGRTRDGHAVHRAVISNGVLTVSLLDMGAIVRDLRLAGVAHPLCLGARDLGSYDGLMSHFGAVIAPVANRIGHGQATIDGVPHRFERNQDGRHTLHSGAASTQHAIWRVADLAPDRAAFEIDLPDGQGGFPGNRHVRVDYGLDGASLSVEITARTDAPTLMNPAWHPYWSLHPTPGEAPMTLQVTAERYLPVDEDTLPRGGPVPVEGTAFDFRTPRRLVPGDVPDLDHNFCLSDAPRALTHAARLTSDGGLRLDLETTAPGLQVFDMHPFGIGSRRTNHARPYPPRAGVALEAQNWPDAPGRAGFPGIDLAPGETFQQATRVTFGKA</sequence>
<dbReference type="InterPro" id="IPR047215">
    <property type="entry name" value="Galactose_mutarotase-like"/>
</dbReference>
<dbReference type="Gene3D" id="2.70.98.10">
    <property type="match status" value="1"/>
</dbReference>
<evidence type="ECO:0000313" key="4">
    <source>
        <dbReference type="EMBL" id="TDL81390.1"/>
    </source>
</evidence>
<dbReference type="Proteomes" id="UP000295701">
    <property type="component" value="Unassembled WGS sequence"/>
</dbReference>
<comment type="caution">
    <text evidence="4">The sequence shown here is derived from an EMBL/GenBank/DDBJ whole genome shotgun (WGS) entry which is preliminary data.</text>
</comment>
<evidence type="ECO:0000256" key="3">
    <source>
        <dbReference type="ARBA" id="ARBA00023277"/>
    </source>
</evidence>
<evidence type="ECO:0000256" key="2">
    <source>
        <dbReference type="ARBA" id="ARBA00023235"/>
    </source>
</evidence>
<organism evidence="4 5">
    <name type="scientific">Palleronia sediminis</name>
    <dbReference type="NCBI Taxonomy" id="2547833"/>
    <lineage>
        <taxon>Bacteria</taxon>
        <taxon>Pseudomonadati</taxon>
        <taxon>Pseudomonadota</taxon>
        <taxon>Alphaproteobacteria</taxon>
        <taxon>Rhodobacterales</taxon>
        <taxon>Roseobacteraceae</taxon>
        <taxon>Palleronia</taxon>
    </lineage>
</organism>
<dbReference type="RefSeq" id="WP_133396332.1">
    <property type="nucleotide sequence ID" value="NZ_SNAA01000005.1"/>
</dbReference>
<dbReference type="EMBL" id="SNAA01000005">
    <property type="protein sequence ID" value="TDL81390.1"/>
    <property type="molecule type" value="Genomic_DNA"/>
</dbReference>
<dbReference type="CDD" id="cd09019">
    <property type="entry name" value="galactose_mutarotase_like"/>
    <property type="match status" value="1"/>
</dbReference>
<dbReference type="Pfam" id="PF01263">
    <property type="entry name" value="Aldose_epim"/>
    <property type="match status" value="1"/>
</dbReference>
<reference evidence="4 5" key="1">
    <citation type="submission" date="2019-03" db="EMBL/GenBank/DDBJ databases">
        <title>Primorskyibacter sp. SS33 isolated from sediments.</title>
        <authorList>
            <person name="Xunke S."/>
        </authorList>
    </citation>
    <scope>NUCLEOTIDE SEQUENCE [LARGE SCALE GENOMIC DNA]</scope>
    <source>
        <strain evidence="4 5">SS33</strain>
    </source>
</reference>
<dbReference type="GO" id="GO:0033499">
    <property type="term" value="P:galactose catabolic process via UDP-galactose, Leloir pathway"/>
    <property type="evidence" value="ECO:0007669"/>
    <property type="project" value="TreeGrafter"/>
</dbReference>
<keyword evidence="5" id="KW-1185">Reference proteome</keyword>
<dbReference type="PANTHER" id="PTHR10091">
    <property type="entry name" value="ALDOSE-1-EPIMERASE"/>
    <property type="match status" value="1"/>
</dbReference>
<dbReference type="GO" id="GO:0006006">
    <property type="term" value="P:glucose metabolic process"/>
    <property type="evidence" value="ECO:0007669"/>
    <property type="project" value="TreeGrafter"/>
</dbReference>
<keyword evidence="2" id="KW-0413">Isomerase</keyword>
<dbReference type="GO" id="GO:0030246">
    <property type="term" value="F:carbohydrate binding"/>
    <property type="evidence" value="ECO:0007669"/>
    <property type="project" value="InterPro"/>
</dbReference>
<dbReference type="AlphaFoldDB" id="A0A4R6AC48"/>
<evidence type="ECO:0000313" key="5">
    <source>
        <dbReference type="Proteomes" id="UP000295701"/>
    </source>
</evidence>
<dbReference type="InterPro" id="IPR008183">
    <property type="entry name" value="Aldose_1/G6P_1-epimerase"/>
</dbReference>
<dbReference type="InterPro" id="IPR011013">
    <property type="entry name" value="Gal_mutarotase_sf_dom"/>
</dbReference>